<sequence length="2394" mass="260199">MALRDDLILTMGHRRRRGADDNAGAVRTSRRLTVQRLEPRRVLAGSLSLSSEPIEVFQDRDGVVYLLEPADRTGAGVSDSVGYLHRWSTETNSRLPSITLSGSATEATLSDDQSDLYLGYANGKVTRVDLTDGLFAEQDVFVSPGEIDELFVVGDRVLAVVEQYAERLLDVRDSSGSRIAFFDLGQSDSFSYDADQRRLYSLDHSGRVQSLQLGLLAETGQWSDVSGSYPNGGELVISPDGSRIVTGGGYLYTTEPLAFDTWLVGSFDKAAWISNEQVISLRSSSGGTQIRQSSAESLQQLRVATVAGSPLAVFPADHAATIVTYGQDQVHFHDFATAAYLDIDLDGVPLGEDAFPNDVAASVDTDHDGYPDVWNAGKERSDSTTNLYLDSHPFDSACRYPFINVVDCDSVRQAAKAPIGRSSAFGDEAEILYHVDSSGKTIYRYSVQGQRYLNPIVLNGDAGRPDEMVISTANQRIYLLYETSNSHGAITQIDYRQEYPTEVPFATIRSSVSGLSAIGEYVIVATTKGRVASNVVLDSAGTVVSTKPGQRLTNVVWNPSDNFFYHGSSGIRRQSFDLQTGEFGTEVSLISRFGSPVAVSPDGRYLLSTEFVIDLEDGGEIDLFDSVTSGVWLSDGTLVAANFNQLRQWDSQFQLVDFYSGDAHREVLRFGEQVFVVEAGRPVRHYELTDDKDGDGFTTFDDAFPFDPAASQDTDGDGYPDRWNEGKDASDSTSGLRLDAFPEIQVCFLPQHGRSEDPSSCDIASTIHGSVPTQIHRGPGDTVALLDPANERVHVWSTTLQDYAASCQFAVHVTALAISDDQSTAYVGANDGTIYSVDLSQLTSRPIQIANLDESVKSLALVGDFVVVLGDRSLFSLDRTGQLADQDSNYRTFETLTVDSMRSAVYSADAINRNRRAIAINQQDGSLSRIQSVGSQGLAPLALSADGQQMIDTAGVLYAWNGSVQQFQFNAFLSLRPDDALWIDDRHVTTLRTSIGGVTIVETWNDQLERIDVRHLSGNLVGIVRSGDVATIVTLHEGRTHFYRYDLSTDFDGDGVATVDDAFPIDATASVDTDRDGAPDALHENAENGSLVVDAFPKHSACQTRADAVINQPDVCDIEAAVGEFWAADSTVDGDGIIYLLDQDANRILRRETTTGEYLDPILLDAKFGDGGRYLGSSLAPRQLAYAAGKNWLLIAYSYEIDVIDLSESIRVQQRWYQSDEYVGDMVIYGDRLFLSASTVPLRTIHFDSVPPVPSLLLDGKSLVVFDPANATLYYTDNAYGSSSAQVRSVTFDQQTGDHSDSIVVDDASELHSYRFGKGVNSPDGSRTVFPGGGVVDLATFDLLGVLWSRDPSRWQARWIDNETIVTASGSDGTTHVDVWSVNGQRLDHQELDGDVRELAVVGDQVAVVTDVDSLTRFHFVTLFADRDGEVDRPPTDFEIVDTAFDSAGVVYLLDAAGGVVHRWDSIENEYLNPLMIDGATQIEIHPASQTLLVGDAGGRLLGYDLGTDLPIERVLQSYGRTEYGIASYGDSIRVSGTNGIHLIGGDGSVQRLSAFHSGVWNEVASTWTSLDGDSLVVAQVDPLTGQLIRVLRSPRNRNFRLPITVSSSGSHVLLGNGDVYSADDLSSPLTTINGHDDAVLFDDAMAVVLRSDESGSFIEWHDPKFGLVDRVSIDGVPKRLVAAGHEALLASEKDGRLQLERLTLNEDSDGDGRTYQEDAFPLDASISVDTDGDGYPDAWHDGYSQSTVTPGLELDAFPGNEHCHRESDRIFGQSHCVAEFVPDVVQSDGGDIVYLLDAGRRLVHRWSAIEHDYLPPLRMAESDRGRPTALGIDAAGQQLFVGYETGHVSRIDLASESFVETLVTTVLDRRDVGVPVTTLVAQPEFLYVVAGEHYTFDDDGNQIALGNLIGEHVLPAFDGGWVLNLLPHGAVGHDQPVVGSVYQIPVSPQGQIGYGAETKWQDPVVVGEWLRLSPNRQFLFSQRGDVWKVGETLSFRNALPAEAFSDADWLTDDVVATVRAAESGQTVAEYWDTNGELLYRQFYRGNPVSVRRTGGDTLVLVERDGAVVAHPFVMPRGSVVGSTVLSVGTDSAVTFEMKTAHASDVSMVYRVEVVVTGASGPSASGEPLQFTLVDLDGQPVESIVDPTENATENATVETERLTRLVILKPGYYRLTVRSARPLGKVRVKVAIDAAPGDSTSRLLVEKAEALVLSKSFAVSPVLRRSYEQRLGASLDVLAEDPTLDQNANGIVDAADLMALRTNLESAADVVWAELGEPIEHLETDQPLRARDPDEIRFGDLSLRMLTNSVLSRDVDNNGMVTPRDALLVINQLARSESGGIDFSNLPLGSATSTFALPKYLVDVNGDRRVSPLDVLLIINDLARSNVAGDRSDA</sequence>
<dbReference type="Gene3D" id="2.130.10.10">
    <property type="entry name" value="YVTN repeat-like/Quinoprotein amine dehydrogenase"/>
    <property type="match status" value="1"/>
</dbReference>
<dbReference type="Pfam" id="PF00404">
    <property type="entry name" value="Dockerin_1"/>
    <property type="match status" value="1"/>
</dbReference>
<evidence type="ECO:0000313" key="3">
    <source>
        <dbReference type="Proteomes" id="UP000318081"/>
    </source>
</evidence>
<feature type="compositionally biased region" description="Basic and acidic residues" evidence="1">
    <location>
        <begin position="719"/>
        <end position="730"/>
    </location>
</feature>
<dbReference type="InterPro" id="IPR002105">
    <property type="entry name" value="Dockerin_1_rpt"/>
</dbReference>
<protein>
    <submittedName>
        <fullName evidence="2">Uncharacterized protein</fullName>
    </submittedName>
</protein>
<dbReference type="InterPro" id="IPR015943">
    <property type="entry name" value="WD40/YVTN_repeat-like_dom_sf"/>
</dbReference>
<organism evidence="2 3">
    <name type="scientific">Stieleria magnilauensis</name>
    <dbReference type="NCBI Taxonomy" id="2527963"/>
    <lineage>
        <taxon>Bacteria</taxon>
        <taxon>Pseudomonadati</taxon>
        <taxon>Planctomycetota</taxon>
        <taxon>Planctomycetia</taxon>
        <taxon>Pirellulales</taxon>
        <taxon>Pirellulaceae</taxon>
        <taxon>Stieleria</taxon>
    </lineage>
</organism>
<evidence type="ECO:0000256" key="1">
    <source>
        <dbReference type="SAM" id="MobiDB-lite"/>
    </source>
</evidence>
<gene>
    <name evidence="2" type="ORF">TBK1r_70800</name>
</gene>
<dbReference type="InterPro" id="IPR011047">
    <property type="entry name" value="Quinoprotein_ADH-like_sf"/>
</dbReference>
<dbReference type="PROSITE" id="PS00018">
    <property type="entry name" value="EF_HAND_1"/>
    <property type="match status" value="2"/>
</dbReference>
<evidence type="ECO:0000313" key="2">
    <source>
        <dbReference type="EMBL" id="QDV88048.1"/>
    </source>
</evidence>
<keyword evidence="3" id="KW-1185">Reference proteome</keyword>
<dbReference type="InterPro" id="IPR011044">
    <property type="entry name" value="Quino_amine_DH_bsu"/>
</dbReference>
<dbReference type="SUPFAM" id="SSF101908">
    <property type="entry name" value="Putative isomerase YbhE"/>
    <property type="match status" value="1"/>
</dbReference>
<dbReference type="InterPro" id="IPR018247">
    <property type="entry name" value="EF_Hand_1_Ca_BS"/>
</dbReference>
<name>A0ABX5Y1A1_9BACT</name>
<feature type="region of interest" description="Disordered" evidence="1">
    <location>
        <begin position="708"/>
        <end position="733"/>
    </location>
</feature>
<dbReference type="SUPFAM" id="SSF50969">
    <property type="entry name" value="YVTN repeat-like/Quinoprotein amine dehydrogenase"/>
    <property type="match status" value="2"/>
</dbReference>
<dbReference type="Proteomes" id="UP000318081">
    <property type="component" value="Chromosome"/>
</dbReference>
<proteinExistence type="predicted"/>
<dbReference type="SUPFAM" id="SSF50998">
    <property type="entry name" value="Quinoprotein alcohol dehydrogenase-like"/>
    <property type="match status" value="1"/>
</dbReference>
<dbReference type="SUPFAM" id="SSF63829">
    <property type="entry name" value="Calcium-dependent phosphotriesterase"/>
    <property type="match status" value="1"/>
</dbReference>
<reference evidence="2 3" key="1">
    <citation type="submission" date="2019-02" db="EMBL/GenBank/DDBJ databases">
        <title>Deep-cultivation of Planctomycetes and their phenomic and genomic characterization uncovers novel biology.</title>
        <authorList>
            <person name="Wiegand S."/>
            <person name="Jogler M."/>
            <person name="Boedeker C."/>
            <person name="Pinto D."/>
            <person name="Vollmers J."/>
            <person name="Rivas-Marin E."/>
            <person name="Kohn T."/>
            <person name="Peeters S.H."/>
            <person name="Heuer A."/>
            <person name="Rast P."/>
            <person name="Oberbeckmann S."/>
            <person name="Bunk B."/>
            <person name="Jeske O."/>
            <person name="Meyerdierks A."/>
            <person name="Storesund J.E."/>
            <person name="Kallscheuer N."/>
            <person name="Luecker S."/>
            <person name="Lage O.M."/>
            <person name="Pohl T."/>
            <person name="Merkel B.J."/>
            <person name="Hornburger P."/>
            <person name="Mueller R.-W."/>
            <person name="Bruemmer F."/>
            <person name="Labrenz M."/>
            <person name="Spormann A.M."/>
            <person name="Op den Camp H."/>
            <person name="Overmann J."/>
            <person name="Amann R."/>
            <person name="Jetten M.S.M."/>
            <person name="Mascher T."/>
            <person name="Medema M.H."/>
            <person name="Devos D.P."/>
            <person name="Kaster A.-K."/>
            <person name="Ovreas L."/>
            <person name="Rohde M."/>
            <person name="Galperin M.Y."/>
            <person name="Jogler C."/>
        </authorList>
    </citation>
    <scope>NUCLEOTIDE SEQUENCE [LARGE SCALE GENOMIC DNA]</scope>
    <source>
        <strain evidence="2 3">TBK1r</strain>
    </source>
</reference>
<accession>A0ABX5Y1A1</accession>
<dbReference type="EMBL" id="CP036432">
    <property type="protein sequence ID" value="QDV88048.1"/>
    <property type="molecule type" value="Genomic_DNA"/>
</dbReference>